<geneLocation type="plasmid" evidence="8 9">
    <name>unnamed1</name>
</geneLocation>
<dbReference type="GO" id="GO:0043758">
    <property type="term" value="F:acetate-CoA ligase (ADP-forming) activity"/>
    <property type="evidence" value="ECO:0007669"/>
    <property type="project" value="UniProtKB-EC"/>
</dbReference>
<evidence type="ECO:0000313" key="8">
    <source>
        <dbReference type="EMBL" id="UTF55740.1"/>
    </source>
</evidence>
<dbReference type="GO" id="GO:0046872">
    <property type="term" value="F:metal ion binding"/>
    <property type="evidence" value="ECO:0007669"/>
    <property type="project" value="InterPro"/>
</dbReference>
<evidence type="ECO:0000259" key="7">
    <source>
        <dbReference type="PROSITE" id="PS50975"/>
    </source>
</evidence>
<dbReference type="Gene3D" id="3.30.470.20">
    <property type="entry name" value="ATP-grasp fold, B domain"/>
    <property type="match status" value="1"/>
</dbReference>
<dbReference type="SUPFAM" id="SSF51735">
    <property type="entry name" value="NAD(P)-binding Rossmann-fold domains"/>
    <property type="match status" value="1"/>
</dbReference>
<keyword evidence="3 8" id="KW-0436">Ligase</keyword>
<evidence type="ECO:0000256" key="2">
    <source>
        <dbReference type="ARBA" id="ARBA00012957"/>
    </source>
</evidence>
<dbReference type="InterPro" id="IPR016102">
    <property type="entry name" value="Succinyl-CoA_synth-like"/>
</dbReference>
<evidence type="ECO:0000256" key="5">
    <source>
        <dbReference type="ARBA" id="ARBA00022840"/>
    </source>
</evidence>
<accession>A0A9E7ND71</accession>
<dbReference type="InterPro" id="IPR032875">
    <property type="entry name" value="Succ_CoA_lig_flav_dom"/>
</dbReference>
<keyword evidence="9" id="KW-1185">Reference proteome</keyword>
<dbReference type="PANTHER" id="PTHR43334">
    <property type="entry name" value="ACETATE--COA LIGASE [ADP-FORMING]"/>
    <property type="match status" value="1"/>
</dbReference>
<feature type="domain" description="ATP-grasp" evidence="7">
    <location>
        <begin position="516"/>
        <end position="552"/>
    </location>
</feature>
<reference evidence="8" key="1">
    <citation type="submission" date="2022-06" db="EMBL/GenBank/DDBJ databases">
        <title>Diverse halophilic archaea isolated from saline environments.</title>
        <authorList>
            <person name="Cui H.-L."/>
        </authorList>
    </citation>
    <scope>NUCLEOTIDE SEQUENCE</scope>
    <source>
        <strain evidence="8">WLHS1</strain>
        <plasmid evidence="8">unnamed1</plasmid>
    </source>
</reference>
<keyword evidence="5 6" id="KW-0067">ATP-binding</keyword>
<dbReference type="SMART" id="SM00881">
    <property type="entry name" value="CoA_binding"/>
    <property type="match status" value="1"/>
</dbReference>
<dbReference type="KEGG" id="sawl:NGM29_18795"/>
<dbReference type="FunFam" id="3.30.1490.20:FF:000020">
    <property type="entry name" value="Protein lysine acetyltransferase"/>
    <property type="match status" value="1"/>
</dbReference>
<dbReference type="RefSeq" id="WP_254161075.1">
    <property type="nucleotide sequence ID" value="NZ_CP100356.1"/>
</dbReference>
<keyword evidence="8" id="KW-0614">Plasmid</keyword>
<dbReference type="InterPro" id="IPR051538">
    <property type="entry name" value="Acyl-CoA_Synth/Transferase"/>
</dbReference>
<dbReference type="PANTHER" id="PTHR43334:SF1">
    <property type="entry name" value="3-HYDROXYPROPIONATE--COA LIGASE [ADP-FORMING]"/>
    <property type="match status" value="1"/>
</dbReference>
<dbReference type="Gene3D" id="3.30.1490.20">
    <property type="entry name" value="ATP-grasp fold, A domain"/>
    <property type="match status" value="1"/>
</dbReference>
<dbReference type="InterPro" id="IPR011761">
    <property type="entry name" value="ATP-grasp"/>
</dbReference>
<evidence type="ECO:0000313" key="9">
    <source>
        <dbReference type="Proteomes" id="UP001056855"/>
    </source>
</evidence>
<dbReference type="Gene3D" id="3.40.50.720">
    <property type="entry name" value="NAD(P)-binding Rossmann-like Domain"/>
    <property type="match status" value="1"/>
</dbReference>
<dbReference type="PROSITE" id="PS50975">
    <property type="entry name" value="ATP_GRASP"/>
    <property type="match status" value="1"/>
</dbReference>
<dbReference type="InterPro" id="IPR013815">
    <property type="entry name" value="ATP_grasp_subdomain_1"/>
</dbReference>
<dbReference type="InterPro" id="IPR003781">
    <property type="entry name" value="CoA-bd"/>
</dbReference>
<gene>
    <name evidence="8" type="ORF">NGM29_18795</name>
</gene>
<keyword evidence="4 6" id="KW-0547">Nucleotide-binding</keyword>
<proteinExistence type="predicted"/>
<sequence>MSDDRSDLDPLLAPDSVAVVGASPDNWYSGKLVDNLLEYGYEGDVYLVNPGRDTAWGMHCYDDVGGLPETVDLVVCCVPRAVTVDVLREVGERGVPAALVITAGFAEADAEGEHLQAELVDVADKYDMHVAGPNCIGLANVVEGTVLTSTCSRQPEPGSIGLVSQSGALAFTTFFERAADEDVGFSHVVSTGNEAALSATDIVEYLGSQDAVDVVCAYVEGLDDPRRFVRVADDAARNGTPVLTVKVGRSSVAEAAILSHTGSVTGSDDAWAGAFSQVGVERVPDIPDLLGRAKAHAAFDPPASNRICIASTSGGMGSLLADMAAKRGLELPDIDDDTERALLNMDGLLTFGELHNPADIRGQGADVLPEITDVLFTDDAFDAYVFAIGLPAVGEDADAIADSLLAVADAATDPVFLLWTGRKEPFEPGGTQPYERVRQRMPLYYDPGRCMDAVASLFEAGENADRLAERPSRAALERDAGWSVESDDPDAVDAADATDYGIDLPSDDVLSWTRAARLLEAFGIDVHSTALATNASEAADAAADFGFPIVLKIDSPDVPHRTDADAVRVGLEDTAAVRDAYETIVANTRAYAPDARIEGVLVQPYVDAGVETLVGATRDDAFGPVVTVGSGGVAVELHDDTAVRLAPLSKEDAYDAIEATTLEERFGGYRGDPPRDVDALVDLLEAVGRLAAVIDGVAELDLNPVVVHEDGVSIVDVLVRTN</sequence>
<dbReference type="InterPro" id="IPR036291">
    <property type="entry name" value="NAD(P)-bd_dom_sf"/>
</dbReference>
<dbReference type="Proteomes" id="UP001056855">
    <property type="component" value="Plasmid unnamed1"/>
</dbReference>
<dbReference type="AlphaFoldDB" id="A0A9E7ND71"/>
<organism evidence="8 9">
    <name type="scientific">Natronosalvus rutilus</name>
    <dbReference type="NCBI Taxonomy" id="2953753"/>
    <lineage>
        <taxon>Archaea</taxon>
        <taxon>Methanobacteriati</taxon>
        <taxon>Methanobacteriota</taxon>
        <taxon>Stenosarchaea group</taxon>
        <taxon>Halobacteria</taxon>
        <taxon>Halobacteriales</taxon>
        <taxon>Natrialbaceae</taxon>
        <taxon>Natronosalvus</taxon>
    </lineage>
</organism>
<dbReference type="SUPFAM" id="SSF56059">
    <property type="entry name" value="Glutathione synthetase ATP-binding domain-like"/>
    <property type="match status" value="1"/>
</dbReference>
<evidence type="ECO:0000256" key="4">
    <source>
        <dbReference type="ARBA" id="ARBA00022741"/>
    </source>
</evidence>
<evidence type="ECO:0000256" key="1">
    <source>
        <dbReference type="ARBA" id="ARBA00001619"/>
    </source>
</evidence>
<comment type="catalytic activity">
    <reaction evidence="1">
        <text>acetate + ATP + CoA = acetyl-CoA + ADP + phosphate</text>
        <dbReference type="Rhea" id="RHEA:15081"/>
        <dbReference type="ChEBI" id="CHEBI:30089"/>
        <dbReference type="ChEBI" id="CHEBI:30616"/>
        <dbReference type="ChEBI" id="CHEBI:43474"/>
        <dbReference type="ChEBI" id="CHEBI:57287"/>
        <dbReference type="ChEBI" id="CHEBI:57288"/>
        <dbReference type="ChEBI" id="CHEBI:456216"/>
        <dbReference type="EC" id="6.2.1.13"/>
    </reaction>
</comment>
<dbReference type="EMBL" id="CP100356">
    <property type="protein sequence ID" value="UTF55740.1"/>
    <property type="molecule type" value="Genomic_DNA"/>
</dbReference>
<dbReference type="SUPFAM" id="SSF52210">
    <property type="entry name" value="Succinyl-CoA synthetase domains"/>
    <property type="match status" value="2"/>
</dbReference>
<dbReference type="GO" id="GO:0005524">
    <property type="term" value="F:ATP binding"/>
    <property type="evidence" value="ECO:0007669"/>
    <property type="project" value="UniProtKB-UniRule"/>
</dbReference>
<name>A0A9E7ND71_9EURY</name>
<evidence type="ECO:0000256" key="6">
    <source>
        <dbReference type="PROSITE-ProRule" id="PRU00409"/>
    </source>
</evidence>
<dbReference type="Gene3D" id="3.40.50.261">
    <property type="entry name" value="Succinyl-CoA synthetase domains"/>
    <property type="match status" value="2"/>
</dbReference>
<evidence type="ECO:0000256" key="3">
    <source>
        <dbReference type="ARBA" id="ARBA00022598"/>
    </source>
</evidence>
<protein>
    <recommendedName>
        <fullName evidence="2">acetate--CoA ligase (ADP-forming)</fullName>
        <ecNumber evidence="2">6.2.1.13</ecNumber>
    </recommendedName>
</protein>
<dbReference type="Pfam" id="PF13549">
    <property type="entry name" value="ATP-grasp_5"/>
    <property type="match status" value="1"/>
</dbReference>
<dbReference type="EC" id="6.2.1.13" evidence="2"/>
<dbReference type="Pfam" id="PF13380">
    <property type="entry name" value="CoA_binding_2"/>
    <property type="match status" value="1"/>
</dbReference>
<dbReference type="Pfam" id="PF13607">
    <property type="entry name" value="Succ_CoA_lig"/>
    <property type="match status" value="1"/>
</dbReference>
<dbReference type="GeneID" id="73292139"/>